<evidence type="ECO:0000256" key="1">
    <source>
        <dbReference type="SAM" id="SignalP"/>
    </source>
</evidence>
<name>A0A2M7AWA4_9BACT</name>
<organism evidence="2 3">
    <name type="scientific">Candidatus Portnoybacteria bacterium CG06_land_8_20_14_3_00_39_12</name>
    <dbReference type="NCBI Taxonomy" id="1974809"/>
    <lineage>
        <taxon>Bacteria</taxon>
        <taxon>Candidatus Portnoyibacteriota</taxon>
    </lineage>
</organism>
<dbReference type="SUPFAM" id="SSF49785">
    <property type="entry name" value="Galactose-binding domain-like"/>
    <property type="match status" value="1"/>
</dbReference>
<dbReference type="InterPro" id="IPR008979">
    <property type="entry name" value="Galactose-bd-like_sf"/>
</dbReference>
<feature type="chain" id="PRO_5014889140" evidence="1">
    <location>
        <begin position="37"/>
        <end position="1386"/>
    </location>
</feature>
<sequence>MSTLRKFKKVVVAAGLSLTTTVWLASAVLMAPTALAYSDGDLLKDASTANIYVVNNGMKVWVRSAAVFDDCSYDWAKIKTVSNLSATPTADLIKSASNPDVYRLEKNFKRKLASTEIFTSYSLDWNKVGTVCQHVLDSYSIAPLIQQTSSPDIYWVQTDALKHKMTSWQSFVDHGFNIADVIGINAMEMGSYSEGAAVYATAAITTCTNGDGTCPSGCTSANDSDCAVIPPASGLVISLAADNPGPTTTITDTIHNDAQAFIPMLKVNFTAGSDGAATVTTVKFKRGAAVPSSDVDFSNFYLYDGSTFLSEYTSLTTGIVSFTNSAGLFTVPAGTTKEITLKVDLADALVTSRAVSWSLEDATYVVAGTTTVSGSFPLTGSIFTSAAITDIGQLTIDSLTTYPTTIDPDGVEKELWRFNITAGNQKLNLEKIMLTEVGTIDITDVQDLRLDISGTQLGTTQQIAADKTVTFNNLNYDLLSGEVKTVILYGKVISGTSRSFKFTIRKLVDVLVKDTNYNNIYIKVNQTSPLTIIEPTANAGTTISVGTITVTRDTASPSGSIAKGQNGVTLAIFDFKAGGEAVQVTPIVVETTLSGGADMENLDNGKLFKIDDLGNETQIGTTTDLDSDATDDGDYVNDANDAVGAGTDDDTSFALSSTFIIPAGKTYKIKVVADTKDGDGKAIGTLATEYTLTVSIGGMVGTGMTSSTALTPSITTGNQLTLSTYAPTVAENLAMSDRSATNPSGVPGDSNVKIGSFVITGGAVQADITQITIIDAATVAGSISSLADYCQNLKLVKSGDPLTTTIGNVQGTLTDTTATTYNFTPATAIQVGAQTEYVIDAYCDIKTDVTVADVQESAGNIYPSSISYSAGGNSGTVTMSAALQNIWLVAGGSLAVTVNGDTPASAMLPMGSSTAYELARFDFTEGTGAEAVNVSKIIVTDTSSAATDLVDISLDLEGYTGTGVGPNSSFITATNGTTTFNLGSNWTIPAGETKVMKVMAKTKAYGSATAGSQHVINIAAGTTEITARGQAAVTVTVGASIAGNTFKVYRTVMSAALGAGSGGSGKLRSSTDTVMKLTLTANPAHQAQLRAGTTVDSITDAVSPSGSTLGDGDWTAVSASTTVAVNTGTPVYGTNAIRFTQNAGPSAADGMLYTFDAAQDWSSYSKLGFWLRSSQTADSINFYFNDSTAGASASTTTAIVAVNTWQYVEVTLTTVAASKDGVTKFTVDTATALTAGDTVDVDNLRLYNDSISLTVGGNLNATVAESGGCPWYLQTSGGTVKATGYFSGTATAGTVILVPDSLISIGSSDVTYDIQTDTASGSTDNMLADLVASETHSMTVAVSVGNSGSAGSFRWYDGAVGVTAPVTWVSALSSTLSSSNGYMSGS</sequence>
<protein>
    <submittedName>
        <fullName evidence="2">Uncharacterized protein</fullName>
    </submittedName>
</protein>
<proteinExistence type="predicted"/>
<keyword evidence="1" id="KW-0732">Signal</keyword>
<reference evidence="3" key="1">
    <citation type="submission" date="2017-09" db="EMBL/GenBank/DDBJ databases">
        <title>Depth-based differentiation of microbial function through sediment-hosted aquifers and enrichment of novel symbionts in the deep terrestrial subsurface.</title>
        <authorList>
            <person name="Probst A.J."/>
            <person name="Ladd B."/>
            <person name="Jarett J.K."/>
            <person name="Geller-Mcgrath D.E."/>
            <person name="Sieber C.M.K."/>
            <person name="Emerson J.B."/>
            <person name="Anantharaman K."/>
            <person name="Thomas B.C."/>
            <person name="Malmstrom R."/>
            <person name="Stieglmeier M."/>
            <person name="Klingl A."/>
            <person name="Woyke T."/>
            <person name="Ryan C.M."/>
            <person name="Banfield J.F."/>
        </authorList>
    </citation>
    <scope>NUCLEOTIDE SEQUENCE [LARGE SCALE GENOMIC DNA]</scope>
</reference>
<evidence type="ECO:0000313" key="3">
    <source>
        <dbReference type="Proteomes" id="UP000228775"/>
    </source>
</evidence>
<accession>A0A2M7AWA4</accession>
<evidence type="ECO:0000313" key="2">
    <source>
        <dbReference type="EMBL" id="PIU74849.1"/>
    </source>
</evidence>
<comment type="caution">
    <text evidence="2">The sequence shown here is derived from an EMBL/GenBank/DDBJ whole genome shotgun (WGS) entry which is preliminary data.</text>
</comment>
<feature type="signal peptide" evidence="1">
    <location>
        <begin position="1"/>
        <end position="36"/>
    </location>
</feature>
<dbReference type="Proteomes" id="UP000228775">
    <property type="component" value="Unassembled WGS sequence"/>
</dbReference>
<dbReference type="Gene3D" id="2.60.120.430">
    <property type="entry name" value="Galactose-binding lectin"/>
    <property type="match status" value="1"/>
</dbReference>
<dbReference type="EMBL" id="PEVY01000082">
    <property type="protein sequence ID" value="PIU74849.1"/>
    <property type="molecule type" value="Genomic_DNA"/>
</dbReference>
<gene>
    <name evidence="2" type="ORF">COS76_03900</name>
</gene>